<dbReference type="PROSITE" id="PS51352">
    <property type="entry name" value="THIOREDOXIN_2"/>
    <property type="match status" value="1"/>
</dbReference>
<name>A0A7V4KCU4_FERPE</name>
<evidence type="ECO:0000256" key="9">
    <source>
        <dbReference type="PIRSR" id="PIRSR000077-4"/>
    </source>
</evidence>
<dbReference type="PANTHER" id="PTHR45663:SF11">
    <property type="entry name" value="GEO12009P1"/>
    <property type="match status" value="1"/>
</dbReference>
<evidence type="ECO:0000256" key="3">
    <source>
        <dbReference type="ARBA" id="ARBA00022982"/>
    </source>
</evidence>
<dbReference type="FunFam" id="3.40.30.10:FF:000001">
    <property type="entry name" value="Thioredoxin"/>
    <property type="match status" value="1"/>
</dbReference>
<dbReference type="GO" id="GO:0005737">
    <property type="term" value="C:cytoplasm"/>
    <property type="evidence" value="ECO:0007669"/>
    <property type="project" value="TreeGrafter"/>
</dbReference>
<feature type="active site" description="Nucleophile" evidence="8">
    <location>
        <position position="28"/>
    </location>
</feature>
<dbReference type="InterPro" id="IPR013766">
    <property type="entry name" value="Thioredoxin_domain"/>
</dbReference>
<dbReference type="NCBIfam" id="TIGR01068">
    <property type="entry name" value="thioredoxin"/>
    <property type="match status" value="1"/>
</dbReference>
<evidence type="ECO:0000313" key="11">
    <source>
        <dbReference type="EMBL" id="HGU52851.1"/>
    </source>
</evidence>
<dbReference type="AlphaFoldDB" id="A0A7V4KCU4"/>
<keyword evidence="5 9" id="KW-0676">Redox-active center</keyword>
<protein>
    <recommendedName>
        <fullName evidence="6 7">Thioredoxin</fullName>
    </recommendedName>
</protein>
<evidence type="ECO:0000259" key="10">
    <source>
        <dbReference type="PROSITE" id="PS51352"/>
    </source>
</evidence>
<feature type="domain" description="Thioredoxin" evidence="10">
    <location>
        <begin position="1"/>
        <end position="104"/>
    </location>
</feature>
<evidence type="ECO:0000256" key="2">
    <source>
        <dbReference type="ARBA" id="ARBA00022448"/>
    </source>
</evidence>
<dbReference type="PANTHER" id="PTHR45663">
    <property type="entry name" value="GEO12009P1"/>
    <property type="match status" value="1"/>
</dbReference>
<evidence type="ECO:0000256" key="1">
    <source>
        <dbReference type="ARBA" id="ARBA00008987"/>
    </source>
</evidence>
<organism evidence="11">
    <name type="scientific">Fervidobacterium pennivorans</name>
    <dbReference type="NCBI Taxonomy" id="93466"/>
    <lineage>
        <taxon>Bacteria</taxon>
        <taxon>Thermotogati</taxon>
        <taxon>Thermotogota</taxon>
        <taxon>Thermotogae</taxon>
        <taxon>Thermotogales</taxon>
        <taxon>Fervidobacteriaceae</taxon>
        <taxon>Fervidobacterium</taxon>
    </lineage>
</organism>
<keyword evidence="3" id="KW-0249">Electron transport</keyword>
<dbReference type="PRINTS" id="PR00421">
    <property type="entry name" value="THIOREDOXIN"/>
</dbReference>
<dbReference type="PROSITE" id="PS00194">
    <property type="entry name" value="THIOREDOXIN_1"/>
    <property type="match status" value="1"/>
</dbReference>
<feature type="site" description="Contributes to redox potential value" evidence="8">
    <location>
        <position position="30"/>
    </location>
</feature>
<feature type="site" description="Deprotonates C-terminal active site Cys" evidence="8">
    <location>
        <position position="22"/>
    </location>
</feature>
<reference evidence="11" key="1">
    <citation type="journal article" date="2020" name="mSystems">
        <title>Genome- and Community-Level Interaction Insights into Carbon Utilization and Element Cycling Functions of Hydrothermarchaeota in Hydrothermal Sediment.</title>
        <authorList>
            <person name="Zhou Z."/>
            <person name="Liu Y."/>
            <person name="Xu W."/>
            <person name="Pan J."/>
            <person name="Luo Z.H."/>
            <person name="Li M."/>
        </authorList>
    </citation>
    <scope>NUCLEOTIDE SEQUENCE [LARGE SCALE GENOMIC DNA]</scope>
    <source>
        <strain evidence="11">SpSt-61</strain>
    </source>
</reference>
<evidence type="ECO:0000256" key="5">
    <source>
        <dbReference type="ARBA" id="ARBA00023284"/>
    </source>
</evidence>
<evidence type="ECO:0000256" key="8">
    <source>
        <dbReference type="PIRSR" id="PIRSR000077-1"/>
    </source>
</evidence>
<accession>A0A7V4KCU4</accession>
<evidence type="ECO:0000256" key="4">
    <source>
        <dbReference type="ARBA" id="ARBA00023157"/>
    </source>
</evidence>
<dbReference type="Gene3D" id="3.40.30.10">
    <property type="entry name" value="Glutaredoxin"/>
    <property type="match status" value="1"/>
</dbReference>
<dbReference type="SUPFAM" id="SSF52833">
    <property type="entry name" value="Thioredoxin-like"/>
    <property type="match status" value="1"/>
</dbReference>
<sequence>MKDLDANTFDKAIQEAKFAVVDFWADWCVPCKRVAPILEELSEEYKGKVEFFKLNVDENPEIASKMKIISIPTMIIFKEGKPVDKIVGALPKQSIKEAIDRNLE</sequence>
<feature type="active site" description="Nucleophile" evidence="8">
    <location>
        <position position="31"/>
    </location>
</feature>
<comment type="similarity">
    <text evidence="1 7">Belongs to the thioredoxin family.</text>
</comment>
<proteinExistence type="inferred from homology"/>
<evidence type="ECO:0000256" key="7">
    <source>
        <dbReference type="PIRNR" id="PIRNR000077"/>
    </source>
</evidence>
<gene>
    <name evidence="11" type="primary">trxA</name>
    <name evidence="11" type="ORF">ENT78_04915</name>
</gene>
<feature type="site" description="Contributes to redox potential value" evidence="8">
    <location>
        <position position="29"/>
    </location>
</feature>
<dbReference type="InterPro" id="IPR005746">
    <property type="entry name" value="Thioredoxin"/>
</dbReference>
<dbReference type="CDD" id="cd02947">
    <property type="entry name" value="TRX_family"/>
    <property type="match status" value="1"/>
</dbReference>
<dbReference type="EMBL" id="DSZZ01000223">
    <property type="protein sequence ID" value="HGU52851.1"/>
    <property type="molecule type" value="Genomic_DNA"/>
</dbReference>
<comment type="caution">
    <text evidence="11">The sequence shown here is derived from an EMBL/GenBank/DDBJ whole genome shotgun (WGS) entry which is preliminary data.</text>
</comment>
<keyword evidence="4 9" id="KW-1015">Disulfide bond</keyword>
<dbReference type="InterPro" id="IPR017937">
    <property type="entry name" value="Thioredoxin_CS"/>
</dbReference>
<dbReference type="InterPro" id="IPR036249">
    <property type="entry name" value="Thioredoxin-like_sf"/>
</dbReference>
<feature type="disulfide bond" description="Redox-active" evidence="9">
    <location>
        <begin position="28"/>
        <end position="31"/>
    </location>
</feature>
<evidence type="ECO:0000256" key="6">
    <source>
        <dbReference type="NCBIfam" id="TIGR01068"/>
    </source>
</evidence>
<dbReference type="PIRSF" id="PIRSF000077">
    <property type="entry name" value="Thioredoxin"/>
    <property type="match status" value="1"/>
</dbReference>
<dbReference type="Pfam" id="PF00085">
    <property type="entry name" value="Thioredoxin"/>
    <property type="match status" value="1"/>
</dbReference>
<keyword evidence="2" id="KW-0813">Transport</keyword>
<dbReference type="GO" id="GO:0015035">
    <property type="term" value="F:protein-disulfide reductase activity"/>
    <property type="evidence" value="ECO:0007669"/>
    <property type="project" value="UniProtKB-UniRule"/>
</dbReference>